<sequence>MKALLAASIAVLLSTTAYAVEPVGSDGFNTDPGFDLGTLSADNFYDVIVPLAKTEGTLTLYDFTDSFGPLFNDHLIPEFEAKYGIKVEYIRGEGAAANQQLIAAHKAGAKAPADAYFVSSGGLPLLSGEGVVANVPLVELLPNGAALDKTIATITGGIDHGGTFLPFHRNQTDIVFDTRAVPADVVPTDLDALAAWAKANPGKFIVTSPAGGGSGNGFMQSIAFAKVTDATCRATFVKYDITAAQADAFAASDCMTPVWDYYRDILPSVEITNGNSDTLNLIANGAGSIGTAWEDMAYDFSGRGLLPPTVRQQLLSEGQVGGGDGLFFPVNGSHPAAGLLMLDFLISKDVQLEKLSINGSRSARTDIDPAQTFTPEQVARLIPTDQFASRAIERMPAVLNDQLTAYFVANVLRK</sequence>
<reference evidence="3 4" key="1">
    <citation type="journal article" date="2015" name="Genome Announc.">
        <title>Genome Assemblies of Three Soil-Associated Devosia species: D. insulae, D. limi, and D. soli.</title>
        <authorList>
            <person name="Hassan Y.I."/>
            <person name="Lepp D."/>
            <person name="Zhou T."/>
        </authorList>
    </citation>
    <scope>NUCLEOTIDE SEQUENCE [LARGE SCALE GENOMIC DNA]</scope>
    <source>
        <strain evidence="3 4">DS-56</strain>
    </source>
</reference>
<dbReference type="RefSeq" id="WP_069908969.1">
    <property type="nucleotide sequence ID" value="NZ_LAJE02000118.1"/>
</dbReference>
<feature type="signal peptide" evidence="2">
    <location>
        <begin position="1"/>
        <end position="19"/>
    </location>
</feature>
<keyword evidence="2" id="KW-0732">Signal</keyword>
<keyword evidence="4" id="KW-1185">Reference proteome</keyword>
<dbReference type="Proteomes" id="UP000095463">
    <property type="component" value="Unassembled WGS sequence"/>
</dbReference>
<dbReference type="PANTHER" id="PTHR42779:SF1">
    <property type="entry name" value="PROTEIN YNJB"/>
    <property type="match status" value="1"/>
</dbReference>
<protein>
    <recommendedName>
        <fullName evidence="5">ABC transporter substrate-binding protein</fullName>
    </recommendedName>
</protein>
<dbReference type="InterPro" id="IPR006059">
    <property type="entry name" value="SBP"/>
</dbReference>
<comment type="caution">
    <text evidence="3">The sequence shown here is derived from an EMBL/GenBank/DDBJ whole genome shotgun (WGS) entry which is preliminary data.</text>
</comment>
<proteinExistence type="predicted"/>
<evidence type="ECO:0000313" key="4">
    <source>
        <dbReference type="Proteomes" id="UP000095463"/>
    </source>
</evidence>
<feature type="chain" id="PRO_5009190497" description="ABC transporter substrate-binding protein" evidence="2">
    <location>
        <begin position="20"/>
        <end position="414"/>
    </location>
</feature>
<accession>A0A1E5XTA5</accession>
<dbReference type="AlphaFoldDB" id="A0A1E5XTA5"/>
<dbReference type="EMBL" id="LAJE02000118">
    <property type="protein sequence ID" value="OEO31829.1"/>
    <property type="molecule type" value="Genomic_DNA"/>
</dbReference>
<dbReference type="PANTHER" id="PTHR42779">
    <property type="entry name" value="PROTEIN YNJB"/>
    <property type="match status" value="1"/>
</dbReference>
<dbReference type="OrthoDB" id="3239593at2"/>
<evidence type="ECO:0008006" key="5">
    <source>
        <dbReference type="Google" id="ProtNLM"/>
    </source>
</evidence>
<evidence type="ECO:0000256" key="1">
    <source>
        <dbReference type="ARBA" id="ARBA00022764"/>
    </source>
</evidence>
<evidence type="ECO:0000313" key="3">
    <source>
        <dbReference type="EMBL" id="OEO31829.1"/>
    </source>
</evidence>
<gene>
    <name evidence="3" type="ORF">VW23_014220</name>
</gene>
<organism evidence="3 4">
    <name type="scientific">Devosia insulae DS-56</name>
    <dbReference type="NCBI Taxonomy" id="1116389"/>
    <lineage>
        <taxon>Bacteria</taxon>
        <taxon>Pseudomonadati</taxon>
        <taxon>Pseudomonadota</taxon>
        <taxon>Alphaproteobacteria</taxon>
        <taxon>Hyphomicrobiales</taxon>
        <taxon>Devosiaceae</taxon>
        <taxon>Devosia</taxon>
    </lineage>
</organism>
<keyword evidence="1" id="KW-0574">Periplasm</keyword>
<dbReference type="SUPFAM" id="SSF53850">
    <property type="entry name" value="Periplasmic binding protein-like II"/>
    <property type="match status" value="1"/>
</dbReference>
<dbReference type="Pfam" id="PF13416">
    <property type="entry name" value="SBP_bac_8"/>
    <property type="match status" value="1"/>
</dbReference>
<dbReference type="Gene3D" id="3.40.190.10">
    <property type="entry name" value="Periplasmic binding protein-like II"/>
    <property type="match status" value="2"/>
</dbReference>
<name>A0A1E5XTA5_9HYPH</name>
<evidence type="ECO:0000256" key="2">
    <source>
        <dbReference type="SAM" id="SignalP"/>
    </source>
</evidence>